<evidence type="ECO:0000256" key="1">
    <source>
        <dbReference type="SAM" id="MobiDB-lite"/>
    </source>
</evidence>
<feature type="compositionally biased region" description="Polar residues" evidence="1">
    <location>
        <begin position="92"/>
        <end position="105"/>
    </location>
</feature>
<dbReference type="Proteomes" id="UP000218811">
    <property type="component" value="Unassembled WGS sequence"/>
</dbReference>
<proteinExistence type="predicted"/>
<feature type="compositionally biased region" description="Basic and acidic residues" evidence="1">
    <location>
        <begin position="109"/>
        <end position="126"/>
    </location>
</feature>
<gene>
    <name evidence="2" type="ORF">WOLCODRAFT_152602</name>
</gene>
<feature type="region of interest" description="Disordered" evidence="1">
    <location>
        <begin position="1"/>
        <end position="126"/>
    </location>
</feature>
<evidence type="ECO:0000313" key="2">
    <source>
        <dbReference type="EMBL" id="PCH42568.1"/>
    </source>
</evidence>
<sequence>MALRSINEAQAPKTGSNHVSTSTSQSSNLGTEDEHSKDTSATTTTSASSIPPVDAPRPASPCMPIPSSLSPQPPSELEYQDQPSSMIPDMTTDATVAQTSVSEAQHTAEPIRGEKRPLEPVHSRECMSKRHTTLIIKSALSQPQRGVMTRSRMDASTTANEDNAGSLVVAQTEPGDKDSIQELEATNNATSADMPVPSASDSSAAPTTVAAIKASWGRRYGPRKAITAKNLYGKEWHSKNPEGTLEEFEEHFRTLLKEVLQQYKDMEKELKKKK</sequence>
<organism evidence="2 3">
    <name type="scientific">Wolfiporia cocos (strain MD-104)</name>
    <name type="common">Brown rot fungus</name>
    <dbReference type="NCBI Taxonomy" id="742152"/>
    <lineage>
        <taxon>Eukaryota</taxon>
        <taxon>Fungi</taxon>
        <taxon>Dikarya</taxon>
        <taxon>Basidiomycota</taxon>
        <taxon>Agaricomycotina</taxon>
        <taxon>Agaricomycetes</taxon>
        <taxon>Polyporales</taxon>
        <taxon>Phaeolaceae</taxon>
        <taxon>Wolfiporia</taxon>
    </lineage>
</organism>
<dbReference type="AlphaFoldDB" id="A0A2H3JXJ5"/>
<feature type="compositionally biased region" description="Low complexity" evidence="1">
    <location>
        <begin position="39"/>
        <end position="49"/>
    </location>
</feature>
<name>A0A2H3JXJ5_WOLCO</name>
<reference evidence="2 3" key="1">
    <citation type="journal article" date="2012" name="Science">
        <title>The Paleozoic origin of enzymatic lignin decomposition reconstructed from 31 fungal genomes.</title>
        <authorList>
            <person name="Floudas D."/>
            <person name="Binder M."/>
            <person name="Riley R."/>
            <person name="Barry K."/>
            <person name="Blanchette R.A."/>
            <person name="Henrissat B."/>
            <person name="Martinez A.T."/>
            <person name="Otillar R."/>
            <person name="Spatafora J.W."/>
            <person name="Yadav J.S."/>
            <person name="Aerts A."/>
            <person name="Benoit I."/>
            <person name="Boyd A."/>
            <person name="Carlson A."/>
            <person name="Copeland A."/>
            <person name="Coutinho P.M."/>
            <person name="de Vries R.P."/>
            <person name="Ferreira P."/>
            <person name="Findley K."/>
            <person name="Foster B."/>
            <person name="Gaskell J."/>
            <person name="Glotzer D."/>
            <person name="Gorecki P."/>
            <person name="Heitman J."/>
            <person name="Hesse C."/>
            <person name="Hori C."/>
            <person name="Igarashi K."/>
            <person name="Jurgens J.A."/>
            <person name="Kallen N."/>
            <person name="Kersten P."/>
            <person name="Kohler A."/>
            <person name="Kuees U."/>
            <person name="Kumar T.K.A."/>
            <person name="Kuo A."/>
            <person name="LaButti K."/>
            <person name="Larrondo L.F."/>
            <person name="Lindquist E."/>
            <person name="Ling A."/>
            <person name="Lombard V."/>
            <person name="Lucas S."/>
            <person name="Lundell T."/>
            <person name="Martin R."/>
            <person name="McLaughlin D.J."/>
            <person name="Morgenstern I."/>
            <person name="Morin E."/>
            <person name="Murat C."/>
            <person name="Nagy L.G."/>
            <person name="Nolan M."/>
            <person name="Ohm R.A."/>
            <person name="Patyshakuliyeva A."/>
            <person name="Rokas A."/>
            <person name="Ruiz-Duenas F.J."/>
            <person name="Sabat G."/>
            <person name="Salamov A."/>
            <person name="Samejima M."/>
            <person name="Schmutz J."/>
            <person name="Slot J.C."/>
            <person name="St John F."/>
            <person name="Stenlid J."/>
            <person name="Sun H."/>
            <person name="Sun S."/>
            <person name="Syed K."/>
            <person name="Tsang A."/>
            <person name="Wiebenga A."/>
            <person name="Young D."/>
            <person name="Pisabarro A."/>
            <person name="Eastwood D.C."/>
            <person name="Martin F."/>
            <person name="Cullen D."/>
            <person name="Grigoriev I.V."/>
            <person name="Hibbett D.S."/>
        </authorList>
    </citation>
    <scope>NUCLEOTIDE SEQUENCE [LARGE SCALE GENOMIC DNA]</scope>
    <source>
        <strain evidence="2 3">MD-104</strain>
    </source>
</reference>
<protein>
    <submittedName>
        <fullName evidence="2">Uncharacterized protein</fullName>
    </submittedName>
</protein>
<accession>A0A2H3JXJ5</accession>
<evidence type="ECO:0000313" key="3">
    <source>
        <dbReference type="Proteomes" id="UP000218811"/>
    </source>
</evidence>
<keyword evidence="3" id="KW-1185">Reference proteome</keyword>
<feature type="compositionally biased region" description="Pro residues" evidence="1">
    <location>
        <begin position="53"/>
        <end position="64"/>
    </location>
</feature>
<dbReference type="EMBL" id="KB468124">
    <property type="protein sequence ID" value="PCH42568.1"/>
    <property type="molecule type" value="Genomic_DNA"/>
</dbReference>